<proteinExistence type="predicted"/>
<keyword evidence="3" id="KW-1185">Reference proteome</keyword>
<dbReference type="EMBL" id="JANPWB010000005">
    <property type="protein sequence ID" value="KAJ1185578.1"/>
    <property type="molecule type" value="Genomic_DNA"/>
</dbReference>
<accession>A0AAV7U9P7</accession>
<dbReference type="AlphaFoldDB" id="A0AAV7U9P7"/>
<feature type="region of interest" description="Disordered" evidence="1">
    <location>
        <begin position="68"/>
        <end position="89"/>
    </location>
</feature>
<comment type="caution">
    <text evidence="2">The sequence shown here is derived from an EMBL/GenBank/DDBJ whole genome shotgun (WGS) entry which is preliminary data.</text>
</comment>
<evidence type="ECO:0000256" key="1">
    <source>
        <dbReference type="SAM" id="MobiDB-lite"/>
    </source>
</evidence>
<evidence type="ECO:0000313" key="2">
    <source>
        <dbReference type="EMBL" id="KAJ1185578.1"/>
    </source>
</evidence>
<dbReference type="Proteomes" id="UP001066276">
    <property type="component" value="Chromosome 3_1"/>
</dbReference>
<sequence>MSACTLESHSPQRPPRASPVRAALLRLSRCCRAHLSRSLLSTCSRSSGPRTTRRTRWRVHPTRAFFRMGLTAPGATPLSSASAGRPPPA</sequence>
<organism evidence="2 3">
    <name type="scientific">Pleurodeles waltl</name>
    <name type="common">Iberian ribbed newt</name>
    <dbReference type="NCBI Taxonomy" id="8319"/>
    <lineage>
        <taxon>Eukaryota</taxon>
        <taxon>Metazoa</taxon>
        <taxon>Chordata</taxon>
        <taxon>Craniata</taxon>
        <taxon>Vertebrata</taxon>
        <taxon>Euteleostomi</taxon>
        <taxon>Amphibia</taxon>
        <taxon>Batrachia</taxon>
        <taxon>Caudata</taxon>
        <taxon>Salamandroidea</taxon>
        <taxon>Salamandridae</taxon>
        <taxon>Pleurodelinae</taxon>
        <taxon>Pleurodeles</taxon>
    </lineage>
</organism>
<name>A0AAV7U9P7_PLEWA</name>
<evidence type="ECO:0000313" key="3">
    <source>
        <dbReference type="Proteomes" id="UP001066276"/>
    </source>
</evidence>
<reference evidence="2" key="1">
    <citation type="journal article" date="2022" name="bioRxiv">
        <title>Sequencing and chromosome-scale assembly of the giantPleurodeles waltlgenome.</title>
        <authorList>
            <person name="Brown T."/>
            <person name="Elewa A."/>
            <person name="Iarovenko S."/>
            <person name="Subramanian E."/>
            <person name="Araus A.J."/>
            <person name="Petzold A."/>
            <person name="Susuki M."/>
            <person name="Suzuki K.-i.T."/>
            <person name="Hayashi T."/>
            <person name="Toyoda A."/>
            <person name="Oliveira C."/>
            <person name="Osipova E."/>
            <person name="Leigh N.D."/>
            <person name="Simon A."/>
            <person name="Yun M.H."/>
        </authorList>
    </citation>
    <scope>NUCLEOTIDE SEQUENCE</scope>
    <source>
        <strain evidence="2">20211129_DDA</strain>
        <tissue evidence="2">Liver</tissue>
    </source>
</reference>
<gene>
    <name evidence="2" type="ORF">NDU88_002370</name>
</gene>
<protein>
    <submittedName>
        <fullName evidence="2">Uncharacterized protein</fullName>
    </submittedName>
</protein>